<dbReference type="SUPFAM" id="SSF81383">
    <property type="entry name" value="F-box domain"/>
    <property type="match status" value="1"/>
</dbReference>
<feature type="compositionally biased region" description="Acidic residues" evidence="1">
    <location>
        <begin position="274"/>
        <end position="284"/>
    </location>
</feature>
<proteinExistence type="predicted"/>
<feature type="region of interest" description="Disordered" evidence="1">
    <location>
        <begin position="259"/>
        <end position="294"/>
    </location>
</feature>
<dbReference type="PANTHER" id="PTHR32141:SF26">
    <property type="entry name" value="OS08G0328600 PROTEIN"/>
    <property type="match status" value="1"/>
</dbReference>
<accession>A0AAD8WP17</accession>
<organism evidence="3 4">
    <name type="scientific">Lolium multiflorum</name>
    <name type="common">Italian ryegrass</name>
    <name type="synonym">Lolium perenne subsp. multiflorum</name>
    <dbReference type="NCBI Taxonomy" id="4521"/>
    <lineage>
        <taxon>Eukaryota</taxon>
        <taxon>Viridiplantae</taxon>
        <taxon>Streptophyta</taxon>
        <taxon>Embryophyta</taxon>
        <taxon>Tracheophyta</taxon>
        <taxon>Spermatophyta</taxon>
        <taxon>Magnoliopsida</taxon>
        <taxon>Liliopsida</taxon>
        <taxon>Poales</taxon>
        <taxon>Poaceae</taxon>
        <taxon>BOP clade</taxon>
        <taxon>Pooideae</taxon>
        <taxon>Poodae</taxon>
        <taxon>Poeae</taxon>
        <taxon>Poeae Chloroplast Group 2 (Poeae type)</taxon>
        <taxon>Loliodinae</taxon>
        <taxon>Loliinae</taxon>
        <taxon>Lolium</taxon>
    </lineage>
</organism>
<dbReference type="SUPFAM" id="SSF52047">
    <property type="entry name" value="RNI-like"/>
    <property type="match status" value="1"/>
</dbReference>
<evidence type="ECO:0000256" key="1">
    <source>
        <dbReference type="SAM" id="MobiDB-lite"/>
    </source>
</evidence>
<dbReference type="Pfam" id="PF00646">
    <property type="entry name" value="F-box"/>
    <property type="match status" value="1"/>
</dbReference>
<reference evidence="3" key="1">
    <citation type="submission" date="2023-07" db="EMBL/GenBank/DDBJ databases">
        <title>A chromosome-level genome assembly of Lolium multiflorum.</title>
        <authorList>
            <person name="Chen Y."/>
            <person name="Copetti D."/>
            <person name="Kolliker R."/>
            <person name="Studer B."/>
        </authorList>
    </citation>
    <scope>NUCLEOTIDE SEQUENCE</scope>
    <source>
        <strain evidence="3">02402/16</strain>
        <tissue evidence="3">Leaf</tissue>
    </source>
</reference>
<dbReference type="CDD" id="cd22160">
    <property type="entry name" value="F-box_AtFBL13-like"/>
    <property type="match status" value="1"/>
</dbReference>
<dbReference type="InterPro" id="IPR055302">
    <property type="entry name" value="F-box_dom-containing"/>
</dbReference>
<dbReference type="EMBL" id="JAUUTY010000003">
    <property type="protein sequence ID" value="KAK1669549.1"/>
    <property type="molecule type" value="Genomic_DNA"/>
</dbReference>
<dbReference type="AlphaFoldDB" id="A0AAD8WP17"/>
<evidence type="ECO:0000313" key="4">
    <source>
        <dbReference type="Proteomes" id="UP001231189"/>
    </source>
</evidence>
<dbReference type="PANTHER" id="PTHR32141">
    <property type="match status" value="1"/>
</dbReference>
<sequence length="620" mass="70700">MTGGDDRLSDLPDDLLCRVLRFAPLKEAASTTVLSRRWRTPLWLSSGAVNLETRVEDYDRNNYGSNRDEEVGKFFSRRNAFVSAAVAALDAADDKVTRLTLRLKSCSDKPLNDFLNDYTDKGHVVSRDRNVVDVVLSHRAARRVEELRLVIKEKGSGAYYDGETFRNRSNSLGGLYSITLESLPSETLRVLELTNCWGLYQCEATAIVLPRLSSLRLRHCSQYLSSLQRVIDAAPSLATVRLESVCVLVDATEEEARPARQSHCHGWHSTDDQNSGDDNEEDDPPTPPKEATPSRLRCPAATILVLERCRWEEQNDGRRSYGGYSDDDEKPVTLIGIEIDAPRLRRFRYKGLLRPFSFNPQPPELEQVDLHFYPDNNWRNKDPNRDLKTFWRFAQSFTNTKAMRLCVKHLEDIAVLSEARRVELLPVFRRLERLELQGVHRPKGKTAAVAIANLLRCCPVLRDLQIHLTTEHHDATKRYNYAQEFLERKFRSDRDKSMDCLDRCSDSEPTIVAPEGVDIGANYDDLPDIPGLSRRRSTECLQTSLRRVGLKFQLEKSDGLGVRLIKFFSQNAIVLEEMHIDGGNKKFRDHINPKVETWIANSSERIQSGTKSFVVLPLSR</sequence>
<keyword evidence="4" id="KW-1185">Reference proteome</keyword>
<evidence type="ECO:0000259" key="2">
    <source>
        <dbReference type="Pfam" id="PF00646"/>
    </source>
</evidence>
<dbReference type="Proteomes" id="UP001231189">
    <property type="component" value="Unassembled WGS sequence"/>
</dbReference>
<dbReference type="InterPro" id="IPR036047">
    <property type="entry name" value="F-box-like_dom_sf"/>
</dbReference>
<dbReference type="InterPro" id="IPR053781">
    <property type="entry name" value="F-box_AtFBL13-like"/>
</dbReference>
<evidence type="ECO:0000313" key="3">
    <source>
        <dbReference type="EMBL" id="KAK1669549.1"/>
    </source>
</evidence>
<name>A0AAD8WP17_LOLMU</name>
<protein>
    <recommendedName>
        <fullName evidence="2">F-box domain-containing protein</fullName>
    </recommendedName>
</protein>
<dbReference type="InterPro" id="IPR001810">
    <property type="entry name" value="F-box_dom"/>
</dbReference>
<feature type="domain" description="F-box" evidence="2">
    <location>
        <begin position="8"/>
        <end position="39"/>
    </location>
</feature>
<comment type="caution">
    <text evidence="3">The sequence shown here is derived from an EMBL/GenBank/DDBJ whole genome shotgun (WGS) entry which is preliminary data.</text>
</comment>
<gene>
    <name evidence="3" type="ORF">QYE76_057708</name>
</gene>